<protein>
    <submittedName>
        <fullName evidence="5">Glycosyltransferase</fullName>
        <ecNumber evidence="5">2.4.-.-</ecNumber>
    </submittedName>
</protein>
<reference evidence="5 6" key="1">
    <citation type="submission" date="2023-01" db="EMBL/GenBank/DDBJ databases">
        <title>Novel species of the genus Asticcacaulis isolated from rivers.</title>
        <authorList>
            <person name="Lu H."/>
        </authorList>
    </citation>
    <scope>NUCLEOTIDE SEQUENCE [LARGE SCALE GENOMIC DNA]</scope>
    <source>
        <strain evidence="5 6">DXS10W</strain>
    </source>
</reference>
<dbReference type="PANTHER" id="PTHR43685:SF5">
    <property type="entry name" value="GLYCOSYLTRANSFERASE EPSE-RELATED"/>
    <property type="match status" value="1"/>
</dbReference>
<organism evidence="5 6">
    <name type="scientific">Asticcacaulis currens</name>
    <dbReference type="NCBI Taxonomy" id="2984210"/>
    <lineage>
        <taxon>Bacteria</taxon>
        <taxon>Pseudomonadati</taxon>
        <taxon>Pseudomonadota</taxon>
        <taxon>Alphaproteobacteria</taxon>
        <taxon>Caulobacterales</taxon>
        <taxon>Caulobacteraceae</taxon>
        <taxon>Asticcacaulis</taxon>
    </lineage>
</organism>
<name>A0ABT5I9N8_9CAUL</name>
<dbReference type="EC" id="2.4.-.-" evidence="5"/>
<keyword evidence="3 5" id="KW-0808">Transferase</keyword>
<dbReference type="PANTHER" id="PTHR43685">
    <property type="entry name" value="GLYCOSYLTRANSFERASE"/>
    <property type="match status" value="1"/>
</dbReference>
<comment type="similarity">
    <text evidence="1">Belongs to the glycosyltransferase 2 family.</text>
</comment>
<dbReference type="RefSeq" id="WP_272739614.1">
    <property type="nucleotide sequence ID" value="NZ_JAQQKW010000001.1"/>
</dbReference>
<evidence type="ECO:0000313" key="6">
    <source>
        <dbReference type="Proteomes" id="UP001216595"/>
    </source>
</evidence>
<dbReference type="EMBL" id="JAQQKW010000001">
    <property type="protein sequence ID" value="MDC7692828.1"/>
    <property type="molecule type" value="Genomic_DNA"/>
</dbReference>
<dbReference type="Proteomes" id="UP001216595">
    <property type="component" value="Unassembled WGS sequence"/>
</dbReference>
<keyword evidence="6" id="KW-1185">Reference proteome</keyword>
<dbReference type="Gene3D" id="3.90.550.10">
    <property type="entry name" value="Spore Coat Polysaccharide Biosynthesis Protein SpsA, Chain A"/>
    <property type="match status" value="1"/>
</dbReference>
<evidence type="ECO:0000256" key="2">
    <source>
        <dbReference type="ARBA" id="ARBA00022676"/>
    </source>
</evidence>
<feature type="domain" description="Glycosyltransferase 2-like" evidence="4">
    <location>
        <begin position="7"/>
        <end position="173"/>
    </location>
</feature>
<proteinExistence type="inferred from homology"/>
<dbReference type="InterPro" id="IPR029044">
    <property type="entry name" value="Nucleotide-diphossugar_trans"/>
</dbReference>
<evidence type="ECO:0000256" key="3">
    <source>
        <dbReference type="ARBA" id="ARBA00022679"/>
    </source>
</evidence>
<dbReference type="InterPro" id="IPR001173">
    <property type="entry name" value="Glyco_trans_2-like"/>
</dbReference>
<dbReference type="InterPro" id="IPR050834">
    <property type="entry name" value="Glycosyltransf_2"/>
</dbReference>
<dbReference type="SUPFAM" id="SSF53448">
    <property type="entry name" value="Nucleotide-diphospho-sugar transferases"/>
    <property type="match status" value="1"/>
</dbReference>
<accession>A0ABT5I9N8</accession>
<dbReference type="Pfam" id="PF00535">
    <property type="entry name" value="Glycos_transf_2"/>
    <property type="match status" value="1"/>
</dbReference>
<sequence>MRTPSVSVIMPSYNHAPYIQDSIRSVLKQSFPDFELLIEDDGSTDGSHEVIRSVHDPRIHFVANERNQGAGTVTRHLLERARGQYIALINSDDIWLPNKLAVQMQFLENNPDIGAVFSRVQYIDPQNRGLPKSSLPWGHVFDVNNRSRAEWLRHFLFKGNCLCNPTSLIRRKVYNTIGYYDNRLRQLPDFDLWIRLVKHFDIHILSEPLIEFRLMINEQNASGDTPNNAIRVINEYMLIAFSFFDNVSREMLQDGFSDLLKFKYLPTTEHEDIEKVLLLFSDAPWLDHMFKIIGLQKLHALLASPAHRTILSGDYGIDDRSFHDLMGKANAFRPNLAGE</sequence>
<comment type="caution">
    <text evidence="5">The sequence shown here is derived from an EMBL/GenBank/DDBJ whole genome shotgun (WGS) entry which is preliminary data.</text>
</comment>
<keyword evidence="2 5" id="KW-0328">Glycosyltransferase</keyword>
<evidence type="ECO:0000256" key="1">
    <source>
        <dbReference type="ARBA" id="ARBA00006739"/>
    </source>
</evidence>
<dbReference type="GO" id="GO:0016757">
    <property type="term" value="F:glycosyltransferase activity"/>
    <property type="evidence" value="ECO:0007669"/>
    <property type="project" value="UniProtKB-KW"/>
</dbReference>
<gene>
    <name evidence="5" type="ORF">PQU94_00890</name>
</gene>
<evidence type="ECO:0000259" key="4">
    <source>
        <dbReference type="Pfam" id="PF00535"/>
    </source>
</evidence>
<evidence type="ECO:0000313" key="5">
    <source>
        <dbReference type="EMBL" id="MDC7692828.1"/>
    </source>
</evidence>